<name>A0A382MM09_9ZZZZ</name>
<dbReference type="InterPro" id="IPR001279">
    <property type="entry name" value="Metallo-B-lactamas"/>
</dbReference>
<dbReference type="PANTHER" id="PTHR30619">
    <property type="entry name" value="DNA INTERNALIZATION/COMPETENCE PROTEIN COMEC/REC2"/>
    <property type="match status" value="1"/>
</dbReference>
<reference evidence="2" key="1">
    <citation type="submission" date="2018-05" db="EMBL/GenBank/DDBJ databases">
        <authorList>
            <person name="Lanie J.A."/>
            <person name="Ng W.-L."/>
            <person name="Kazmierczak K.M."/>
            <person name="Andrzejewski T.M."/>
            <person name="Davidsen T.M."/>
            <person name="Wayne K.J."/>
            <person name="Tettelin H."/>
            <person name="Glass J.I."/>
            <person name="Rusch D."/>
            <person name="Podicherti R."/>
            <person name="Tsui H.-C.T."/>
            <person name="Winkler M.E."/>
        </authorList>
    </citation>
    <scope>NUCLEOTIDE SEQUENCE</scope>
</reference>
<evidence type="ECO:0000313" key="2">
    <source>
        <dbReference type="EMBL" id="SVC49155.1"/>
    </source>
</evidence>
<organism evidence="2">
    <name type="scientific">marine metagenome</name>
    <dbReference type="NCBI Taxonomy" id="408172"/>
    <lineage>
        <taxon>unclassified sequences</taxon>
        <taxon>metagenomes</taxon>
        <taxon>ecological metagenomes</taxon>
    </lineage>
</organism>
<dbReference type="CDD" id="cd07731">
    <property type="entry name" value="ComA-like_MBL-fold"/>
    <property type="match status" value="1"/>
</dbReference>
<feature type="domain" description="Metallo-beta-lactamase" evidence="1">
    <location>
        <begin position="44"/>
        <end position="232"/>
    </location>
</feature>
<dbReference type="Gene3D" id="3.60.15.10">
    <property type="entry name" value="Ribonuclease Z/Hydroxyacylglutathione hydrolase-like"/>
    <property type="match status" value="1"/>
</dbReference>
<sequence>MFGLIFHKRSIYVATLLLAAWACGATALGPIGEAVQITFLDVGQGDAILIRSPEGQTALVDAGRNSPVPALRELGVEQIDLLVASHPHADHIGGMADVINSIPVRFYMDNGQPHTTATYQNLFSTLQQRTDITYLAAEPRTITLGSAEIEVLPLPSANSTNLNNRSVGLVLRYGSFLAFLSGDSEVQELSFWVQHGLIPDVTVLKAPHHGSHNGFTWEFLQTAQPEVVVISVGANSYGHPRPEALQAYSSVAEVVLRTDHDGQVTIVGHKDGRYEVVLGQEAILMGQALGHRAEQSIVSAGAVITSYIYE</sequence>
<dbReference type="PANTHER" id="PTHR30619:SF1">
    <property type="entry name" value="RECOMBINATION PROTEIN 2"/>
    <property type="match status" value="1"/>
</dbReference>
<dbReference type="SUPFAM" id="SSF56281">
    <property type="entry name" value="Metallo-hydrolase/oxidoreductase"/>
    <property type="match status" value="1"/>
</dbReference>
<dbReference type="InterPro" id="IPR036866">
    <property type="entry name" value="RibonucZ/Hydroxyglut_hydro"/>
</dbReference>
<dbReference type="EMBL" id="UINC01094156">
    <property type="protein sequence ID" value="SVC49155.1"/>
    <property type="molecule type" value="Genomic_DNA"/>
</dbReference>
<protein>
    <recommendedName>
        <fullName evidence="1">Metallo-beta-lactamase domain-containing protein</fullName>
    </recommendedName>
</protein>
<dbReference type="SMART" id="SM00849">
    <property type="entry name" value="Lactamase_B"/>
    <property type="match status" value="1"/>
</dbReference>
<evidence type="ECO:0000259" key="1">
    <source>
        <dbReference type="SMART" id="SM00849"/>
    </source>
</evidence>
<dbReference type="InterPro" id="IPR052159">
    <property type="entry name" value="Competence_DNA_uptake"/>
</dbReference>
<proteinExistence type="predicted"/>
<dbReference type="InterPro" id="IPR035681">
    <property type="entry name" value="ComA-like_MBL"/>
</dbReference>
<dbReference type="Pfam" id="PF00753">
    <property type="entry name" value="Lactamase_B"/>
    <property type="match status" value="1"/>
</dbReference>
<gene>
    <name evidence="2" type="ORF">METZ01_LOCUS302009</name>
</gene>
<accession>A0A382MM09</accession>
<dbReference type="AlphaFoldDB" id="A0A382MM09"/>